<dbReference type="Proteomes" id="UP000070458">
    <property type="component" value="Unassembled WGS sequence"/>
</dbReference>
<gene>
    <name evidence="2" type="ORF">SMIDD26_01006</name>
</gene>
<accession>A0A139PS05</accession>
<name>A0A139PS05_STRMT</name>
<organism evidence="2 3">
    <name type="scientific">Streptococcus mitis</name>
    <dbReference type="NCBI Taxonomy" id="28037"/>
    <lineage>
        <taxon>Bacteria</taxon>
        <taxon>Bacillati</taxon>
        <taxon>Bacillota</taxon>
        <taxon>Bacilli</taxon>
        <taxon>Lactobacillales</taxon>
        <taxon>Streptococcaceae</taxon>
        <taxon>Streptococcus</taxon>
        <taxon>Streptococcus mitis group</taxon>
    </lineage>
</organism>
<evidence type="ECO:0000256" key="1">
    <source>
        <dbReference type="SAM" id="Phobius"/>
    </source>
</evidence>
<comment type="caution">
    <text evidence="2">The sequence shown here is derived from an EMBL/GenBank/DDBJ whole genome shotgun (WGS) entry which is preliminary data.</text>
</comment>
<protein>
    <submittedName>
        <fullName evidence="2">Acyl-phosphate:glycerol-3-phosphate O-acyltransferase PlsY</fullName>
    </submittedName>
</protein>
<evidence type="ECO:0000313" key="2">
    <source>
        <dbReference type="EMBL" id="KXT93064.1"/>
    </source>
</evidence>
<feature type="transmembrane region" description="Helical" evidence="1">
    <location>
        <begin position="7"/>
        <end position="27"/>
    </location>
</feature>
<evidence type="ECO:0000313" key="3">
    <source>
        <dbReference type="Proteomes" id="UP000070458"/>
    </source>
</evidence>
<feature type="transmembrane region" description="Helical" evidence="1">
    <location>
        <begin position="33"/>
        <end position="49"/>
    </location>
</feature>
<keyword evidence="2" id="KW-0012">Acyltransferase</keyword>
<dbReference type="EMBL" id="LQOD01000216">
    <property type="protein sequence ID" value="KXT93064.1"/>
    <property type="molecule type" value="Genomic_DNA"/>
</dbReference>
<dbReference type="PATRIC" id="fig|28037.233.peg.1158"/>
<keyword evidence="2" id="KW-0808">Transferase</keyword>
<keyword evidence="1" id="KW-0472">Membrane</keyword>
<sequence length="77" mass="8512">MISLSSVTASIAAVIGVLLFPLFGFILSNYDPLFIAIILALASLIIIRHKDNITRIKNKTENLVPWGLNLTHQNPKK</sequence>
<dbReference type="GO" id="GO:0016746">
    <property type="term" value="F:acyltransferase activity"/>
    <property type="evidence" value="ECO:0007669"/>
    <property type="project" value="UniProtKB-KW"/>
</dbReference>
<proteinExistence type="predicted"/>
<keyword evidence="1" id="KW-1133">Transmembrane helix</keyword>
<keyword evidence="1" id="KW-0812">Transmembrane</keyword>
<dbReference type="AlphaFoldDB" id="A0A139PS05"/>
<reference evidence="2 3" key="1">
    <citation type="submission" date="2016-01" db="EMBL/GenBank/DDBJ databases">
        <title>Highly variable Streptococcus oralis are common among viridans streptococci isolated from primates.</title>
        <authorList>
            <person name="Denapaite D."/>
            <person name="Rieger M."/>
            <person name="Koendgen S."/>
            <person name="Brueckner R."/>
            <person name="Ochigava I."/>
            <person name="Kappeler P."/>
            <person name="Maetz-Rensing K."/>
            <person name="Leendertz F."/>
            <person name="Hakenbeck R."/>
        </authorList>
    </citation>
    <scope>NUCLEOTIDE SEQUENCE [LARGE SCALE GENOMIC DNA]</scope>
    <source>
        <strain evidence="2 3">DD26</strain>
    </source>
</reference>